<dbReference type="GO" id="GO:0000062">
    <property type="term" value="F:fatty-acyl-CoA binding"/>
    <property type="evidence" value="ECO:0007669"/>
    <property type="project" value="InterPro"/>
</dbReference>
<evidence type="ECO:0000256" key="3">
    <source>
        <dbReference type="ARBA" id="ARBA00023235"/>
    </source>
</evidence>
<dbReference type="InterPro" id="IPR051053">
    <property type="entry name" value="ECH/Chromodomain_protein"/>
</dbReference>
<protein>
    <recommendedName>
        <fullName evidence="4">ACB domain-containing protein</fullName>
    </recommendedName>
</protein>
<keyword evidence="2" id="KW-0576">Peroxisome</keyword>
<dbReference type="Gene3D" id="1.10.12.10">
    <property type="entry name" value="Lyase 2-enoyl-coa Hydratase, Chain A, domain 2"/>
    <property type="match status" value="1"/>
</dbReference>
<keyword evidence="3" id="KW-0413">Isomerase</keyword>
<dbReference type="InterPro" id="IPR029045">
    <property type="entry name" value="ClpP/crotonase-like_dom_sf"/>
</dbReference>
<dbReference type="AlphaFoldDB" id="A0AAN9BZ36"/>
<dbReference type="Proteomes" id="UP001374579">
    <property type="component" value="Unassembled WGS sequence"/>
</dbReference>
<keyword evidence="6" id="KW-1185">Reference proteome</keyword>
<sequence length="389" mass="42798">MSTLAKLFRFSASLSRGVSAQVCRFHQGAVDRMPAHDAEFDSAKDRLGKLSEEPDNTVKLQIYALFKQATKGKCDVKKPGALDFVGKAKWDAWNKLGDMSQDDAQKAYIDLVNSMAGPGGSDTSEPAGADERYQGLKITTDKKVFRIQLNRPSKKNALTWQMYNDIAAALGDAAEDKNVSVAVITGTGDYYCSGNDLSNFANVKPEEIAQMALNGKVVLSNFVKTFIDFPKPLIALINGPAVGISVTVLGLFDAVYCTDKATFHTPFSQLGQSPEGCSSYLFPKMMGNAKAGELLLFNKKITAQEACERNLVTQVFPEDVFQKETEALVSYYGSLPPQSLKYSKTLNRSAERELLHKVNEAECDLLVERWQSQECINAIMSFFSRKANL</sequence>
<dbReference type="GO" id="GO:0005777">
    <property type="term" value="C:peroxisome"/>
    <property type="evidence" value="ECO:0007669"/>
    <property type="project" value="UniProtKB-SubCell"/>
</dbReference>
<reference evidence="5 6" key="1">
    <citation type="submission" date="2024-02" db="EMBL/GenBank/DDBJ databases">
        <title>Chromosome-scale genome assembly of the rough periwinkle Littorina saxatilis.</title>
        <authorList>
            <person name="De Jode A."/>
            <person name="Faria R."/>
            <person name="Formenti G."/>
            <person name="Sims Y."/>
            <person name="Smith T.P."/>
            <person name="Tracey A."/>
            <person name="Wood J.M.D."/>
            <person name="Zagrodzka Z.B."/>
            <person name="Johannesson K."/>
            <person name="Butlin R.K."/>
            <person name="Leder E.H."/>
        </authorList>
    </citation>
    <scope>NUCLEOTIDE SEQUENCE [LARGE SCALE GENOMIC DNA]</scope>
    <source>
        <strain evidence="5">Snail1</strain>
        <tissue evidence="5">Muscle</tissue>
    </source>
</reference>
<dbReference type="GO" id="GO:0004165">
    <property type="term" value="F:delta(3)-delta(2)-enoyl-CoA isomerase activity"/>
    <property type="evidence" value="ECO:0007669"/>
    <property type="project" value="UniProtKB-ARBA"/>
</dbReference>
<dbReference type="Gene3D" id="1.20.80.10">
    <property type="match status" value="1"/>
</dbReference>
<comment type="caution">
    <text evidence="5">The sequence shown here is derived from an EMBL/GenBank/DDBJ whole genome shotgun (WGS) entry which is preliminary data.</text>
</comment>
<dbReference type="PANTHER" id="PTHR43684">
    <property type="match status" value="1"/>
</dbReference>
<dbReference type="SUPFAM" id="SSF47027">
    <property type="entry name" value="Acyl-CoA binding protein"/>
    <property type="match status" value="1"/>
</dbReference>
<dbReference type="CDD" id="cd00435">
    <property type="entry name" value="ACBP"/>
    <property type="match status" value="1"/>
</dbReference>
<dbReference type="Pfam" id="PF00887">
    <property type="entry name" value="ACBP"/>
    <property type="match status" value="1"/>
</dbReference>
<proteinExistence type="predicted"/>
<dbReference type="PANTHER" id="PTHR43684:SF1">
    <property type="entry name" value="ENOYL-COA DELTA ISOMERASE 2"/>
    <property type="match status" value="1"/>
</dbReference>
<dbReference type="Gene3D" id="3.90.226.10">
    <property type="entry name" value="2-enoyl-CoA Hydratase, Chain A, domain 1"/>
    <property type="match status" value="1"/>
</dbReference>
<dbReference type="InterPro" id="IPR000582">
    <property type="entry name" value="Acyl-CoA-binding_protein"/>
</dbReference>
<dbReference type="Pfam" id="PF00378">
    <property type="entry name" value="ECH_1"/>
    <property type="match status" value="1"/>
</dbReference>
<accession>A0AAN9BZ36</accession>
<evidence type="ECO:0000313" key="5">
    <source>
        <dbReference type="EMBL" id="KAK7115391.1"/>
    </source>
</evidence>
<dbReference type="PROSITE" id="PS51228">
    <property type="entry name" value="ACB_2"/>
    <property type="match status" value="1"/>
</dbReference>
<evidence type="ECO:0000256" key="1">
    <source>
        <dbReference type="ARBA" id="ARBA00004275"/>
    </source>
</evidence>
<evidence type="ECO:0000313" key="6">
    <source>
        <dbReference type="Proteomes" id="UP001374579"/>
    </source>
</evidence>
<dbReference type="InterPro" id="IPR001753">
    <property type="entry name" value="Enoyl-CoA_hydra/iso"/>
</dbReference>
<feature type="domain" description="ACB" evidence="4">
    <location>
        <begin position="36"/>
        <end position="121"/>
    </location>
</feature>
<comment type="subcellular location">
    <subcellularLocation>
        <location evidence="1">Peroxisome</location>
    </subcellularLocation>
</comment>
<organism evidence="5 6">
    <name type="scientific">Littorina saxatilis</name>
    <dbReference type="NCBI Taxonomy" id="31220"/>
    <lineage>
        <taxon>Eukaryota</taxon>
        <taxon>Metazoa</taxon>
        <taxon>Spiralia</taxon>
        <taxon>Lophotrochozoa</taxon>
        <taxon>Mollusca</taxon>
        <taxon>Gastropoda</taxon>
        <taxon>Caenogastropoda</taxon>
        <taxon>Littorinimorpha</taxon>
        <taxon>Littorinoidea</taxon>
        <taxon>Littorinidae</taxon>
        <taxon>Littorina</taxon>
    </lineage>
</organism>
<dbReference type="FunFam" id="3.90.226.10:FF:000084">
    <property type="entry name" value="Enoyl-CoA delta isomerase 2, mitochondrial"/>
    <property type="match status" value="1"/>
</dbReference>
<evidence type="ECO:0000256" key="2">
    <source>
        <dbReference type="ARBA" id="ARBA00023140"/>
    </source>
</evidence>
<gene>
    <name evidence="5" type="ORF">V1264_001267</name>
</gene>
<evidence type="ECO:0000259" key="4">
    <source>
        <dbReference type="PROSITE" id="PS51228"/>
    </source>
</evidence>
<name>A0AAN9BZ36_9CAEN</name>
<dbReference type="InterPro" id="IPR014352">
    <property type="entry name" value="FERM/acyl-CoA-bd_prot_sf"/>
</dbReference>
<dbReference type="EMBL" id="JBAMIC010000001">
    <property type="protein sequence ID" value="KAK7115391.1"/>
    <property type="molecule type" value="Genomic_DNA"/>
</dbReference>
<dbReference type="CDD" id="cd06558">
    <property type="entry name" value="crotonase-like"/>
    <property type="match status" value="1"/>
</dbReference>
<dbReference type="SUPFAM" id="SSF52096">
    <property type="entry name" value="ClpP/crotonase"/>
    <property type="match status" value="1"/>
</dbReference>
<dbReference type="PRINTS" id="PR00689">
    <property type="entry name" value="ACOABINDINGP"/>
</dbReference>
<dbReference type="InterPro" id="IPR014748">
    <property type="entry name" value="Enoyl-CoA_hydra_C"/>
</dbReference>
<dbReference type="InterPro" id="IPR035984">
    <property type="entry name" value="Acyl-CoA-binding_sf"/>
</dbReference>